<name>A0ABT7FJY6_9RHOB</name>
<keyword evidence="4" id="KW-1185">Reference proteome</keyword>
<feature type="signal peptide" evidence="2">
    <location>
        <begin position="1"/>
        <end position="22"/>
    </location>
</feature>
<keyword evidence="2" id="KW-0732">Signal</keyword>
<dbReference type="EMBL" id="JASNJE010000035">
    <property type="protein sequence ID" value="MDK3075345.1"/>
    <property type="molecule type" value="Genomic_DNA"/>
</dbReference>
<feature type="chain" id="PRO_5045801471" evidence="2">
    <location>
        <begin position="23"/>
        <end position="83"/>
    </location>
</feature>
<feature type="region of interest" description="Disordered" evidence="1">
    <location>
        <begin position="54"/>
        <end position="83"/>
    </location>
</feature>
<evidence type="ECO:0000313" key="3">
    <source>
        <dbReference type="EMBL" id="MDK3075345.1"/>
    </source>
</evidence>
<reference evidence="3 4" key="1">
    <citation type="submission" date="2023-05" db="EMBL/GenBank/DDBJ databases">
        <title>Sedimentitalea sp. nov. JM2-8.</title>
        <authorList>
            <person name="Huang J."/>
        </authorList>
    </citation>
    <scope>NUCLEOTIDE SEQUENCE [LARGE SCALE GENOMIC DNA]</scope>
    <source>
        <strain evidence="3 4">JM2-8</strain>
    </source>
</reference>
<accession>A0ABT7FJY6</accession>
<protein>
    <submittedName>
        <fullName evidence="3">Uncharacterized protein</fullName>
    </submittedName>
</protein>
<sequence>MTSSPRGILLLGTALCAGMASAQETADPYFLGTLRIGTQAAQNLLGNDKITEEEIEERNPTTMADVFKGESSVTTSGGAAIAQ</sequence>
<comment type="caution">
    <text evidence="3">The sequence shown here is derived from an EMBL/GenBank/DDBJ whole genome shotgun (WGS) entry which is preliminary data.</text>
</comment>
<organism evidence="3 4">
    <name type="scientific">Sedimentitalea xiamensis</name>
    <dbReference type="NCBI Taxonomy" id="3050037"/>
    <lineage>
        <taxon>Bacteria</taxon>
        <taxon>Pseudomonadati</taxon>
        <taxon>Pseudomonadota</taxon>
        <taxon>Alphaproteobacteria</taxon>
        <taxon>Rhodobacterales</taxon>
        <taxon>Paracoccaceae</taxon>
        <taxon>Sedimentitalea</taxon>
    </lineage>
</organism>
<proteinExistence type="predicted"/>
<dbReference type="InterPro" id="IPR037066">
    <property type="entry name" value="Plug_dom_sf"/>
</dbReference>
<evidence type="ECO:0000256" key="1">
    <source>
        <dbReference type="SAM" id="MobiDB-lite"/>
    </source>
</evidence>
<dbReference type="Proteomes" id="UP001227126">
    <property type="component" value="Unassembled WGS sequence"/>
</dbReference>
<evidence type="ECO:0000256" key="2">
    <source>
        <dbReference type="SAM" id="SignalP"/>
    </source>
</evidence>
<evidence type="ECO:0000313" key="4">
    <source>
        <dbReference type="Proteomes" id="UP001227126"/>
    </source>
</evidence>
<gene>
    <name evidence="3" type="ORF">QO034_19890</name>
</gene>
<dbReference type="Gene3D" id="2.170.130.10">
    <property type="entry name" value="TonB-dependent receptor, plug domain"/>
    <property type="match status" value="1"/>
</dbReference>
<dbReference type="RefSeq" id="WP_284487273.1">
    <property type="nucleotide sequence ID" value="NZ_JASNJE010000035.1"/>
</dbReference>